<keyword evidence="1 8" id="KW-0346">Stress response</keyword>
<feature type="binding site" evidence="3">
    <location>
        <position position="106"/>
    </location>
    <ligand>
        <name>Zn(2+)</name>
        <dbReference type="ChEBI" id="CHEBI:29105"/>
        <label>1</label>
    </ligand>
</feature>
<evidence type="ECO:0000256" key="3">
    <source>
        <dbReference type="PIRSR" id="PIRSR036514-1"/>
    </source>
</evidence>
<dbReference type="GO" id="GO:0051082">
    <property type="term" value="F:unfolded protein binding"/>
    <property type="evidence" value="ECO:0007669"/>
    <property type="project" value="TreeGrafter"/>
</dbReference>
<dbReference type="Pfam" id="PF00011">
    <property type="entry name" value="HSP20"/>
    <property type="match status" value="1"/>
</dbReference>
<dbReference type="CDD" id="cd06526">
    <property type="entry name" value="metazoan_ACD"/>
    <property type="match status" value="1"/>
</dbReference>
<dbReference type="SUPFAM" id="SSF49764">
    <property type="entry name" value="HSP20-like chaperones"/>
    <property type="match status" value="1"/>
</dbReference>
<dbReference type="EMBL" id="MN923284">
    <property type="protein sequence ID" value="QOX58979.1"/>
    <property type="molecule type" value="mRNA"/>
</dbReference>
<dbReference type="PIRSF" id="PIRSF036514">
    <property type="entry name" value="Sm_HSP_B1"/>
    <property type="match status" value="1"/>
</dbReference>
<dbReference type="GO" id="GO:0005634">
    <property type="term" value="C:nucleus"/>
    <property type="evidence" value="ECO:0007669"/>
    <property type="project" value="TreeGrafter"/>
</dbReference>
<comment type="similarity">
    <text evidence="2 4 5">Belongs to the small heat shock protein (HSP20) family.</text>
</comment>
<dbReference type="GO" id="GO:0046872">
    <property type="term" value="F:metal ion binding"/>
    <property type="evidence" value="ECO:0007669"/>
    <property type="project" value="UniProtKB-KW"/>
</dbReference>
<feature type="domain" description="SHSP" evidence="7">
    <location>
        <begin position="58"/>
        <end position="167"/>
    </location>
</feature>
<keyword evidence="3" id="KW-0479">Metal-binding</keyword>
<name>A0A872TLN3_9COLE</name>
<dbReference type="GO" id="GO:0005737">
    <property type="term" value="C:cytoplasm"/>
    <property type="evidence" value="ECO:0007669"/>
    <property type="project" value="TreeGrafter"/>
</dbReference>
<feature type="compositionally biased region" description="Basic and acidic residues" evidence="6">
    <location>
        <begin position="173"/>
        <end position="183"/>
    </location>
</feature>
<dbReference type="PANTHER" id="PTHR45640">
    <property type="entry name" value="HEAT SHOCK PROTEIN HSP-12.2-RELATED"/>
    <property type="match status" value="1"/>
</dbReference>
<dbReference type="GO" id="GO:0042026">
    <property type="term" value="P:protein refolding"/>
    <property type="evidence" value="ECO:0007669"/>
    <property type="project" value="TreeGrafter"/>
</dbReference>
<dbReference type="PROSITE" id="PS01031">
    <property type="entry name" value="SHSP"/>
    <property type="match status" value="1"/>
</dbReference>
<evidence type="ECO:0000256" key="4">
    <source>
        <dbReference type="PROSITE-ProRule" id="PRU00285"/>
    </source>
</evidence>
<feature type="region of interest" description="Disordered" evidence="6">
    <location>
        <begin position="160"/>
        <end position="183"/>
    </location>
</feature>
<feature type="binding site" evidence="3">
    <location>
        <position position="113"/>
    </location>
    <ligand>
        <name>Zn(2+)</name>
        <dbReference type="ChEBI" id="CHEBI:29105"/>
        <label>1</label>
    </ligand>
</feature>
<evidence type="ECO:0000313" key="8">
    <source>
        <dbReference type="EMBL" id="QOX58979.1"/>
    </source>
</evidence>
<keyword evidence="3" id="KW-0862">Zinc</keyword>
<dbReference type="Gene3D" id="2.60.40.790">
    <property type="match status" value="1"/>
</dbReference>
<dbReference type="InterPro" id="IPR002068">
    <property type="entry name" value="A-crystallin/Hsp20_dom"/>
</dbReference>
<evidence type="ECO:0000256" key="2">
    <source>
        <dbReference type="PIRNR" id="PIRNR036514"/>
    </source>
</evidence>
<proteinExistence type="evidence at transcript level"/>
<dbReference type="GO" id="GO:0009408">
    <property type="term" value="P:response to heat"/>
    <property type="evidence" value="ECO:0007669"/>
    <property type="project" value="UniProtKB-ARBA"/>
</dbReference>
<dbReference type="InterPro" id="IPR055269">
    <property type="entry name" value="Alpha-crystallin/HSP_16"/>
</dbReference>
<accession>A0A872TLN3</accession>
<dbReference type="AlphaFoldDB" id="A0A872TLN3"/>
<feature type="binding site" evidence="3">
    <location>
        <position position="108"/>
    </location>
    <ligand>
        <name>Zn(2+)</name>
        <dbReference type="ChEBI" id="CHEBI:29105"/>
        <label>1</label>
    </ligand>
</feature>
<protein>
    <submittedName>
        <fullName evidence="8">Small heat shock protein 20.8</fullName>
    </submittedName>
</protein>
<gene>
    <name evidence="8" type="primary">sHSP20.8</name>
</gene>
<evidence type="ECO:0000259" key="7">
    <source>
        <dbReference type="PROSITE" id="PS01031"/>
    </source>
</evidence>
<evidence type="ECO:0000256" key="5">
    <source>
        <dbReference type="RuleBase" id="RU003616"/>
    </source>
</evidence>
<sequence>MSLLPYVFGDPWDFPRPSRILNQRFGLDLEPEDLLTPFTREINSMLRWPGHYYRPWTSLAAQADAGSTVSFDKDKFQVNLDVQQFAPNEITVKTTGDNTIEVEGKHEEKQDEHGYISRHFVRKYVLPKGHDIQQVASNLSSDGVLTITAPRVDKDALECRNVPIQQTGQPSKPIEKKSKDVKK</sequence>
<organism evidence="8">
    <name type="scientific">Trogoderma granarium</name>
    <dbReference type="NCBI Taxonomy" id="591392"/>
    <lineage>
        <taxon>Eukaryota</taxon>
        <taxon>Metazoa</taxon>
        <taxon>Ecdysozoa</taxon>
        <taxon>Arthropoda</taxon>
        <taxon>Hexapoda</taxon>
        <taxon>Insecta</taxon>
        <taxon>Pterygota</taxon>
        <taxon>Neoptera</taxon>
        <taxon>Endopterygota</taxon>
        <taxon>Coleoptera</taxon>
        <taxon>Polyphaga</taxon>
        <taxon>Bostrichiformia</taxon>
        <taxon>Dermestidae</taxon>
        <taxon>Megatominae</taxon>
        <taxon>Trogoderma</taxon>
    </lineage>
</organism>
<dbReference type="PRINTS" id="PR00299">
    <property type="entry name" value="ACRYSTALLIN"/>
</dbReference>
<dbReference type="InterPro" id="IPR008978">
    <property type="entry name" value="HSP20-like_chaperone"/>
</dbReference>
<evidence type="ECO:0000256" key="1">
    <source>
        <dbReference type="ARBA" id="ARBA00023016"/>
    </source>
</evidence>
<reference evidence="8" key="1">
    <citation type="submission" date="2020-01" db="EMBL/GenBank/DDBJ databases">
        <title>Molecular characterization and expression analysis of five small heat shock protein genes in Trogoderma granarium during larval diapause.</title>
        <authorList>
            <person name="Dageri A."/>
        </authorList>
    </citation>
    <scope>NUCLEOTIDE SEQUENCE</scope>
</reference>
<dbReference type="PANTHER" id="PTHR45640:SF13">
    <property type="entry name" value="HEAT SHOCK PROTEIN 22-RELATED"/>
    <property type="match status" value="1"/>
</dbReference>
<dbReference type="InterPro" id="IPR001436">
    <property type="entry name" value="Alpha-crystallin/sHSP_animal"/>
</dbReference>
<evidence type="ECO:0000256" key="6">
    <source>
        <dbReference type="SAM" id="MobiDB-lite"/>
    </source>
</evidence>